<dbReference type="EMBL" id="VMNW02000078">
    <property type="protein sequence ID" value="KAA9153260.1"/>
    <property type="molecule type" value="Genomic_DNA"/>
</dbReference>
<evidence type="ECO:0000313" key="2">
    <source>
        <dbReference type="Proteomes" id="UP000319769"/>
    </source>
</evidence>
<dbReference type="Proteomes" id="UP000319769">
    <property type="component" value="Unassembled WGS sequence"/>
</dbReference>
<dbReference type="OrthoDB" id="3631866at2"/>
<comment type="caution">
    <text evidence="1">The sequence shown here is derived from an EMBL/GenBank/DDBJ whole genome shotgun (WGS) entry which is preliminary data.</text>
</comment>
<proteinExistence type="predicted"/>
<dbReference type="AlphaFoldDB" id="A0A5N0UQ51"/>
<evidence type="ECO:0000313" key="1">
    <source>
        <dbReference type="EMBL" id="KAA9153260.1"/>
    </source>
</evidence>
<reference evidence="1" key="1">
    <citation type="submission" date="2019-09" db="EMBL/GenBank/DDBJ databases">
        <authorList>
            <person name="Teo W.F.A."/>
            <person name="Duangmal K."/>
        </authorList>
    </citation>
    <scope>NUCLEOTIDE SEQUENCE [LARGE SCALE GENOMIC DNA]</scope>
    <source>
        <strain evidence="1">K81G1</strain>
    </source>
</reference>
<protein>
    <submittedName>
        <fullName evidence="1">Uncharacterized protein</fullName>
    </submittedName>
</protein>
<sequence>MQGSGAGERCVRVTVHCRQVRVEAGDGRQVSLSYPGILLSGFEDGKAVCERWVPFGAEPTEEDDERLVEALHQALLWQEHQSECPM</sequence>
<gene>
    <name evidence="1" type="ORF">FPZ12_035030</name>
</gene>
<keyword evidence="2" id="KW-1185">Reference proteome</keyword>
<name>A0A5N0UQ51_9PSEU</name>
<accession>A0A5N0UQ51</accession>
<organism evidence="1 2">
    <name type="scientific">Amycolatopsis acidicola</name>
    <dbReference type="NCBI Taxonomy" id="2596893"/>
    <lineage>
        <taxon>Bacteria</taxon>
        <taxon>Bacillati</taxon>
        <taxon>Actinomycetota</taxon>
        <taxon>Actinomycetes</taxon>
        <taxon>Pseudonocardiales</taxon>
        <taxon>Pseudonocardiaceae</taxon>
        <taxon>Amycolatopsis</taxon>
    </lineage>
</organism>